<evidence type="ECO:0000256" key="2">
    <source>
        <dbReference type="ARBA" id="ARBA00007165"/>
    </source>
</evidence>
<comment type="function">
    <text evidence="6">Probably involved in the biogenesis of the COX complex.</text>
</comment>
<dbReference type="PANTHER" id="PTHR23427">
    <property type="entry name" value="SURFEIT LOCUS PROTEIN"/>
    <property type="match status" value="1"/>
</dbReference>
<evidence type="ECO:0000313" key="7">
    <source>
        <dbReference type="EMBL" id="KAJ1523621.1"/>
    </source>
</evidence>
<feature type="transmembrane region" description="Helical" evidence="6">
    <location>
        <begin position="61"/>
        <end position="81"/>
    </location>
</feature>
<reference evidence="7" key="1">
    <citation type="submission" date="2022-12" db="EMBL/GenBank/DDBJ databases">
        <title>Chromosome-level genome assembly of the bean flower thrips Megalurothrips usitatus.</title>
        <authorList>
            <person name="Ma L."/>
            <person name="Liu Q."/>
            <person name="Li H."/>
            <person name="Cai W."/>
        </authorList>
    </citation>
    <scope>NUCLEOTIDE SEQUENCE</scope>
    <source>
        <strain evidence="7">Cailab_2022a</strain>
    </source>
</reference>
<comment type="similarity">
    <text evidence="2 6">Belongs to the SURF1 family.</text>
</comment>
<dbReference type="PROSITE" id="PS50895">
    <property type="entry name" value="SURF1"/>
    <property type="match status" value="1"/>
</dbReference>
<dbReference type="Proteomes" id="UP001075354">
    <property type="component" value="Chromosome 10"/>
</dbReference>
<evidence type="ECO:0000256" key="4">
    <source>
        <dbReference type="ARBA" id="ARBA00022989"/>
    </source>
</evidence>
<evidence type="ECO:0000256" key="6">
    <source>
        <dbReference type="RuleBase" id="RU363076"/>
    </source>
</evidence>
<dbReference type="AlphaFoldDB" id="A0AAV7XC70"/>
<comment type="caution">
    <text evidence="7">The sequence shown here is derived from an EMBL/GenBank/DDBJ whole genome shotgun (WGS) entry which is preliminary data.</text>
</comment>
<keyword evidence="8" id="KW-1185">Reference proteome</keyword>
<dbReference type="GO" id="GO:0005743">
    <property type="term" value="C:mitochondrial inner membrane"/>
    <property type="evidence" value="ECO:0007669"/>
    <property type="project" value="UniProtKB-SubCell"/>
</dbReference>
<evidence type="ECO:0000313" key="8">
    <source>
        <dbReference type="Proteomes" id="UP001075354"/>
    </source>
</evidence>
<dbReference type="CDD" id="cd06662">
    <property type="entry name" value="SURF1"/>
    <property type="match status" value="1"/>
</dbReference>
<protein>
    <recommendedName>
        <fullName evidence="6">SURF1-like protein</fullName>
    </recommendedName>
</protein>
<evidence type="ECO:0000256" key="3">
    <source>
        <dbReference type="ARBA" id="ARBA00022692"/>
    </source>
</evidence>
<keyword evidence="5 6" id="KW-0472">Membrane</keyword>
<gene>
    <name evidence="7" type="ORF">ONE63_001464</name>
</gene>
<sequence>MFRSRGATVLGGPLLRLCAPELDVIISNTASKKSAWNSALQRSMTTLRKPSLDSKSKGLSLGSYLLLGIPVASFALGCWQVKRKAWKEDMIEHMHRRLHRNPVALPLTMDEIDKLDYCPVVITGTFDHSRELYMGPRSQINVENHKGGEGGGIFSNSKAGFNVITPFKPNDRDYYILVNRGWVPNERKNPAHRAEGQITGQVTLNGIIRLPEAREPFMIKNAPDRNVWLYRDVDKMAEAAGTAPIFIDAAEDSWIPGGPIGGQTNLSIRNEHMQYIVTWFSLSAISAFMWYKQFIVSPGLRGRF</sequence>
<keyword evidence="4 6" id="KW-1133">Transmembrane helix</keyword>
<evidence type="ECO:0000256" key="1">
    <source>
        <dbReference type="ARBA" id="ARBA00004370"/>
    </source>
</evidence>
<dbReference type="GO" id="GO:0033617">
    <property type="term" value="P:mitochondrial respiratory chain complex IV assembly"/>
    <property type="evidence" value="ECO:0007669"/>
    <property type="project" value="TreeGrafter"/>
</dbReference>
<dbReference type="PANTHER" id="PTHR23427:SF2">
    <property type="entry name" value="SURFEIT LOCUS PROTEIN 1"/>
    <property type="match status" value="1"/>
</dbReference>
<feature type="transmembrane region" description="Helical" evidence="6">
    <location>
        <begin position="273"/>
        <end position="291"/>
    </location>
</feature>
<keyword evidence="6" id="KW-0496">Mitochondrion</keyword>
<dbReference type="InterPro" id="IPR045214">
    <property type="entry name" value="Surf1/Surf4"/>
</dbReference>
<keyword evidence="3 6" id="KW-0812">Transmembrane</keyword>
<keyword evidence="6" id="KW-0999">Mitochondrion inner membrane</keyword>
<dbReference type="InterPro" id="IPR002994">
    <property type="entry name" value="Surf1/Shy1"/>
</dbReference>
<evidence type="ECO:0000256" key="5">
    <source>
        <dbReference type="ARBA" id="ARBA00023136"/>
    </source>
</evidence>
<comment type="subcellular location">
    <subcellularLocation>
        <location evidence="1">Membrane</location>
    </subcellularLocation>
    <subcellularLocation>
        <location evidence="6">Mitochondrion inner membrane</location>
        <topology evidence="6">Multi-pass membrane protein</topology>
    </subcellularLocation>
</comment>
<dbReference type="Pfam" id="PF02104">
    <property type="entry name" value="SURF1"/>
    <property type="match status" value="1"/>
</dbReference>
<organism evidence="7 8">
    <name type="scientific">Megalurothrips usitatus</name>
    <name type="common">bean blossom thrips</name>
    <dbReference type="NCBI Taxonomy" id="439358"/>
    <lineage>
        <taxon>Eukaryota</taxon>
        <taxon>Metazoa</taxon>
        <taxon>Ecdysozoa</taxon>
        <taxon>Arthropoda</taxon>
        <taxon>Hexapoda</taxon>
        <taxon>Insecta</taxon>
        <taxon>Pterygota</taxon>
        <taxon>Neoptera</taxon>
        <taxon>Paraneoptera</taxon>
        <taxon>Thysanoptera</taxon>
        <taxon>Terebrantia</taxon>
        <taxon>Thripoidea</taxon>
        <taxon>Thripidae</taxon>
        <taxon>Megalurothrips</taxon>
    </lineage>
</organism>
<accession>A0AAV7XC70</accession>
<name>A0AAV7XC70_9NEOP</name>
<proteinExistence type="inferred from homology"/>
<dbReference type="EMBL" id="JAPTSV010000010">
    <property type="protein sequence ID" value="KAJ1523621.1"/>
    <property type="molecule type" value="Genomic_DNA"/>
</dbReference>